<dbReference type="AlphaFoldDB" id="A0A291HT33"/>
<dbReference type="RefSeq" id="WP_096780072.1">
    <property type="nucleotide sequence ID" value="NZ_CP012621.1"/>
</dbReference>
<keyword evidence="5" id="KW-0472">Membrane</keyword>
<evidence type="ECO:0000256" key="4">
    <source>
        <dbReference type="ARBA" id="ARBA00022840"/>
    </source>
</evidence>
<keyword evidence="1" id="KW-0808">Transferase</keyword>
<evidence type="ECO:0000256" key="5">
    <source>
        <dbReference type="SAM" id="Phobius"/>
    </source>
</evidence>
<dbReference type="Pfam" id="PF00069">
    <property type="entry name" value="Pkinase"/>
    <property type="match status" value="1"/>
</dbReference>
<dbReference type="SUPFAM" id="SSF56112">
    <property type="entry name" value="Protein kinase-like (PK-like)"/>
    <property type="match status" value="1"/>
</dbReference>
<dbReference type="SUPFAM" id="SSF81606">
    <property type="entry name" value="PP2C-like"/>
    <property type="match status" value="1"/>
</dbReference>
<dbReference type="Gene3D" id="3.30.200.20">
    <property type="entry name" value="Phosphorylase Kinase, domain 1"/>
    <property type="match status" value="1"/>
</dbReference>
<gene>
    <name evidence="8" type="ORF">AN401_17360</name>
</gene>
<organism evidence="8 9">
    <name type="scientific">Zobellella denitrificans</name>
    <dbReference type="NCBI Taxonomy" id="347534"/>
    <lineage>
        <taxon>Bacteria</taxon>
        <taxon>Pseudomonadati</taxon>
        <taxon>Pseudomonadota</taxon>
        <taxon>Gammaproteobacteria</taxon>
        <taxon>Aeromonadales</taxon>
        <taxon>Aeromonadaceae</taxon>
        <taxon>Zobellella</taxon>
    </lineage>
</organism>
<dbReference type="PROSITE" id="PS00108">
    <property type="entry name" value="PROTEIN_KINASE_ST"/>
    <property type="match status" value="1"/>
</dbReference>
<dbReference type="PANTHER" id="PTHR43289:SF6">
    <property type="entry name" value="SERINE_THREONINE-PROTEIN KINASE NEKL-3"/>
    <property type="match status" value="1"/>
</dbReference>
<keyword evidence="3 8" id="KW-0418">Kinase</keyword>
<dbReference type="InterPro" id="IPR008271">
    <property type="entry name" value="Ser/Thr_kinase_AS"/>
</dbReference>
<reference evidence="9" key="1">
    <citation type="submission" date="2015-09" db="EMBL/GenBank/DDBJ databases">
        <authorList>
            <person name="Shao Z."/>
            <person name="Wang L."/>
        </authorList>
    </citation>
    <scope>NUCLEOTIDE SEQUENCE [LARGE SCALE GENOMIC DNA]</scope>
    <source>
        <strain evidence="9">F13-1</strain>
    </source>
</reference>
<accession>A0A291HT33</accession>
<evidence type="ECO:0000256" key="1">
    <source>
        <dbReference type="ARBA" id="ARBA00022679"/>
    </source>
</evidence>
<dbReference type="InterPro" id="IPR001932">
    <property type="entry name" value="PPM-type_phosphatase-like_dom"/>
</dbReference>
<dbReference type="PROSITE" id="PS50011">
    <property type="entry name" value="PROTEIN_KINASE_DOM"/>
    <property type="match status" value="1"/>
</dbReference>
<dbReference type="Gene3D" id="1.10.510.10">
    <property type="entry name" value="Transferase(Phosphotransferase) domain 1"/>
    <property type="match status" value="1"/>
</dbReference>
<dbReference type="GO" id="GO:0004674">
    <property type="term" value="F:protein serine/threonine kinase activity"/>
    <property type="evidence" value="ECO:0007669"/>
    <property type="project" value="TreeGrafter"/>
</dbReference>
<evidence type="ECO:0000256" key="2">
    <source>
        <dbReference type="ARBA" id="ARBA00022741"/>
    </source>
</evidence>
<dbReference type="PANTHER" id="PTHR43289">
    <property type="entry name" value="MITOGEN-ACTIVATED PROTEIN KINASE KINASE KINASE 20-RELATED"/>
    <property type="match status" value="1"/>
</dbReference>
<keyword evidence="5" id="KW-0812">Transmembrane</keyword>
<feature type="domain" description="PPM-type phosphatase" evidence="7">
    <location>
        <begin position="8"/>
        <end position="236"/>
    </location>
</feature>
<proteinExistence type="predicted"/>
<evidence type="ECO:0000259" key="7">
    <source>
        <dbReference type="PROSITE" id="PS51746"/>
    </source>
</evidence>
<dbReference type="Gene3D" id="3.60.40.10">
    <property type="entry name" value="PPM-type phosphatase domain"/>
    <property type="match status" value="1"/>
</dbReference>
<name>A0A291HT33_9GAMM</name>
<dbReference type="Proteomes" id="UP000217763">
    <property type="component" value="Chromosome"/>
</dbReference>
<dbReference type="Pfam" id="PF13672">
    <property type="entry name" value="PP2C_2"/>
    <property type="match status" value="1"/>
</dbReference>
<keyword evidence="5" id="KW-1133">Transmembrane helix</keyword>
<dbReference type="SMART" id="SM00332">
    <property type="entry name" value="PP2Cc"/>
    <property type="match status" value="1"/>
</dbReference>
<dbReference type="InterPro" id="IPR000719">
    <property type="entry name" value="Prot_kinase_dom"/>
</dbReference>
<dbReference type="GO" id="GO:0005524">
    <property type="term" value="F:ATP binding"/>
    <property type="evidence" value="ECO:0007669"/>
    <property type="project" value="UniProtKB-KW"/>
</dbReference>
<evidence type="ECO:0000259" key="6">
    <source>
        <dbReference type="PROSITE" id="PS50011"/>
    </source>
</evidence>
<keyword evidence="9" id="KW-1185">Reference proteome</keyword>
<keyword evidence="2" id="KW-0547">Nucleotide-binding</keyword>
<dbReference type="CDD" id="cd00143">
    <property type="entry name" value="PP2Cc"/>
    <property type="match status" value="1"/>
</dbReference>
<feature type="transmembrane region" description="Helical" evidence="5">
    <location>
        <begin position="551"/>
        <end position="572"/>
    </location>
</feature>
<evidence type="ECO:0000256" key="3">
    <source>
        <dbReference type="ARBA" id="ARBA00022777"/>
    </source>
</evidence>
<keyword evidence="4" id="KW-0067">ATP-binding</keyword>
<sequence>MTNSLKVRCGQHSLAGRKAENQDALGFYAPDNPQLLDAKGLACVLADGISSSDQAALASQSAVRGFLSDYFSTPDSWSVKQSGAKVLTAINLWLCSQGSQFLNESRSAATTFSALVLKSTTAHLFHVGDSRIYLWRNGDLEPLTQDHRIRLGQGREYLARALGVDYGLEIDYKSLPAEPGDRFLLLTDGVYEFVPDAELRQLLHRHPEPEACAAAICEAALAGGSDDNLSCQLLCIDALPRPEMDEVVARLTDLPFPPELEPGMVLDGYRILRELHASSTSQLYLAVDTEGGEQVVLKTPSVNFEDDPAYLERFQLEEWVGRRINHPHVVRVLEQRRPRHFLYYVLEYLEGRTLEQLLDDEGPLPLEQVRRLLPQLVAGLRAFHRLDMLHQDLKPGNILVTTEGVAKIIDFGSARIAGIADIATPIARKALLGTKQYTAPEYLLGEPVDARADQFALGCILYQLLSGRLPYGERLAAASGRGQLNRLRYTSLRQYQPQLPHWVDRALARAVALSPGQRYPALSELEADLRKPNPAYLREEQLPLVERHPLAFWRGLSLLLLLGNILLLALLLGGA</sequence>
<dbReference type="SMART" id="SM00331">
    <property type="entry name" value="PP2C_SIG"/>
    <property type="match status" value="1"/>
</dbReference>
<dbReference type="PROSITE" id="PS51746">
    <property type="entry name" value="PPM_2"/>
    <property type="match status" value="1"/>
</dbReference>
<evidence type="ECO:0000313" key="9">
    <source>
        <dbReference type="Proteomes" id="UP000217763"/>
    </source>
</evidence>
<feature type="domain" description="Protein kinase" evidence="6">
    <location>
        <begin position="269"/>
        <end position="536"/>
    </location>
</feature>
<dbReference type="EMBL" id="CP012621">
    <property type="protein sequence ID" value="ATG75396.1"/>
    <property type="molecule type" value="Genomic_DNA"/>
</dbReference>
<dbReference type="InterPro" id="IPR011009">
    <property type="entry name" value="Kinase-like_dom_sf"/>
</dbReference>
<dbReference type="KEGG" id="zdf:AN401_17360"/>
<dbReference type="InterPro" id="IPR036457">
    <property type="entry name" value="PPM-type-like_dom_sf"/>
</dbReference>
<protein>
    <submittedName>
        <fullName evidence="8">Protein kinase</fullName>
    </submittedName>
</protein>
<evidence type="ECO:0000313" key="8">
    <source>
        <dbReference type="EMBL" id="ATG75396.1"/>
    </source>
</evidence>
<dbReference type="SMART" id="SM00220">
    <property type="entry name" value="S_TKc"/>
    <property type="match status" value="1"/>
</dbReference>
<dbReference type="CDD" id="cd14014">
    <property type="entry name" value="STKc_PknB_like"/>
    <property type="match status" value="1"/>
</dbReference>